<accession>A0A432L8J2</accession>
<proteinExistence type="predicted"/>
<keyword evidence="2" id="KW-1185">Reference proteome</keyword>
<dbReference type="Proteomes" id="UP000287910">
    <property type="component" value="Unassembled WGS sequence"/>
</dbReference>
<evidence type="ECO:0008006" key="3">
    <source>
        <dbReference type="Google" id="ProtNLM"/>
    </source>
</evidence>
<comment type="caution">
    <text evidence="1">The sequence shown here is derived from an EMBL/GenBank/DDBJ whole genome shotgun (WGS) entry which is preliminary data.</text>
</comment>
<name>A0A432L8J2_9BACI</name>
<dbReference type="AlphaFoldDB" id="A0A432L8J2"/>
<dbReference type="EMBL" id="RYYR01000030">
    <property type="protein sequence ID" value="RUL48690.1"/>
    <property type="molecule type" value="Genomic_DNA"/>
</dbReference>
<gene>
    <name evidence="1" type="ORF">EK386_16540</name>
</gene>
<sequence length="228" mass="26641">MKIAIHQPNYLPWIGFFDKLDQVDSFVLLDTARHSKSGFVHRNKIKTPSGPLTLSVPLKNKEYPINELLIAQETNWQHQHWKAIEANYKKSPYWSLYKDGFEQIFQQQWSHLSDLNITIIEHIVSLLNISTKLVKESSLHINFGQRNTRNVNIVSHLKGTTYLSGEGARIYNDPLLFKEHQIELIYQQFNHPRYLQRWGEFIPNLSIIDMLFNCGPSTLELIRSSRNG</sequence>
<reference evidence="1 2" key="1">
    <citation type="submission" date="2018-12" db="EMBL/GenBank/DDBJ databases">
        <title>Lysinibacillus antri sp. nov., isolated from a cave soil.</title>
        <authorList>
            <person name="Narsing Rao M.P."/>
            <person name="Zhang H."/>
            <person name="Dong Z.-Y."/>
            <person name="Niu X.-K."/>
            <person name="Zhang K."/>
            <person name="Fang B.-Z."/>
            <person name="Kang Y.-Q."/>
            <person name="Xiao M."/>
            <person name="Li W.-J."/>
        </authorList>
    </citation>
    <scope>NUCLEOTIDE SEQUENCE [LARGE SCALE GENOMIC DNA]</scope>
    <source>
        <strain evidence="1 2">SYSU K30002</strain>
    </source>
</reference>
<dbReference type="Pfam" id="PF08889">
    <property type="entry name" value="WbqC"/>
    <property type="match status" value="1"/>
</dbReference>
<organism evidence="1 2">
    <name type="scientific">Lysinibacillus antri</name>
    <dbReference type="NCBI Taxonomy" id="2498145"/>
    <lineage>
        <taxon>Bacteria</taxon>
        <taxon>Bacillati</taxon>
        <taxon>Bacillota</taxon>
        <taxon>Bacilli</taxon>
        <taxon>Bacillales</taxon>
        <taxon>Bacillaceae</taxon>
        <taxon>Lysinibacillus</taxon>
    </lineage>
</organism>
<evidence type="ECO:0000313" key="2">
    <source>
        <dbReference type="Proteomes" id="UP000287910"/>
    </source>
</evidence>
<protein>
    <recommendedName>
        <fullName evidence="3">WbqC family protein</fullName>
    </recommendedName>
</protein>
<evidence type="ECO:0000313" key="1">
    <source>
        <dbReference type="EMBL" id="RUL48690.1"/>
    </source>
</evidence>
<dbReference type="InterPro" id="IPR014985">
    <property type="entry name" value="WbqC"/>
</dbReference>
<dbReference type="RefSeq" id="WP_126660287.1">
    <property type="nucleotide sequence ID" value="NZ_RYYR01000030.1"/>
</dbReference>